<accession>A0A9D3XIL2</accession>
<feature type="region of interest" description="Disordered" evidence="1">
    <location>
        <begin position="1"/>
        <end position="24"/>
    </location>
</feature>
<evidence type="ECO:0000256" key="1">
    <source>
        <dbReference type="SAM" id="MobiDB-lite"/>
    </source>
</evidence>
<feature type="non-terminal residue" evidence="2">
    <location>
        <position position="1"/>
    </location>
</feature>
<reference evidence="2" key="1">
    <citation type="submission" date="2021-09" db="EMBL/GenBank/DDBJ databases">
        <title>The genome of Mauremys mutica provides insights into the evolution of semi-aquatic lifestyle.</title>
        <authorList>
            <person name="Gong S."/>
            <person name="Gao Y."/>
        </authorList>
    </citation>
    <scope>NUCLEOTIDE SEQUENCE</scope>
    <source>
        <strain evidence="2">MM-2020</strain>
        <tissue evidence="2">Muscle</tissue>
    </source>
</reference>
<feature type="region of interest" description="Disordered" evidence="1">
    <location>
        <begin position="48"/>
        <end position="126"/>
    </location>
</feature>
<evidence type="ECO:0000313" key="2">
    <source>
        <dbReference type="EMBL" id="KAH1180573.1"/>
    </source>
</evidence>
<evidence type="ECO:0000313" key="3">
    <source>
        <dbReference type="Proteomes" id="UP000827986"/>
    </source>
</evidence>
<dbReference type="AlphaFoldDB" id="A0A9D3XIL2"/>
<feature type="compositionally biased region" description="Basic and acidic residues" evidence="1">
    <location>
        <begin position="1"/>
        <end position="14"/>
    </location>
</feature>
<name>A0A9D3XIL2_9SAUR</name>
<organism evidence="2 3">
    <name type="scientific">Mauremys mutica</name>
    <name type="common">yellowpond turtle</name>
    <dbReference type="NCBI Taxonomy" id="74926"/>
    <lineage>
        <taxon>Eukaryota</taxon>
        <taxon>Metazoa</taxon>
        <taxon>Chordata</taxon>
        <taxon>Craniata</taxon>
        <taxon>Vertebrata</taxon>
        <taxon>Euteleostomi</taxon>
        <taxon>Archelosauria</taxon>
        <taxon>Testudinata</taxon>
        <taxon>Testudines</taxon>
        <taxon>Cryptodira</taxon>
        <taxon>Durocryptodira</taxon>
        <taxon>Testudinoidea</taxon>
        <taxon>Geoemydidae</taxon>
        <taxon>Geoemydinae</taxon>
        <taxon>Mauremys</taxon>
    </lineage>
</organism>
<gene>
    <name evidence="2" type="ORF">KIL84_009409</name>
</gene>
<feature type="compositionally biased region" description="Basic and acidic residues" evidence="1">
    <location>
        <begin position="48"/>
        <end position="62"/>
    </location>
</feature>
<dbReference type="EMBL" id="JAHDVG010000470">
    <property type="protein sequence ID" value="KAH1180573.1"/>
    <property type="molecule type" value="Genomic_DNA"/>
</dbReference>
<sequence>DGVRPKRTSPRRDLTNQGEFWGGRVTHPDVGLVTPLRTLPTALDQLDRFCPDRTTPRGDSDQTGRVLGQGDPSGSGLYDPTKNSSQGPLPIRVQHHHLISPSARRTRPSLTKDTWFRNRGKAAERKPGLLHHPRENFGLCLRPEGL</sequence>
<proteinExistence type="predicted"/>
<protein>
    <submittedName>
        <fullName evidence="2">Uncharacterized protein</fullName>
    </submittedName>
</protein>
<keyword evidence="3" id="KW-1185">Reference proteome</keyword>
<dbReference type="Proteomes" id="UP000827986">
    <property type="component" value="Unassembled WGS sequence"/>
</dbReference>
<comment type="caution">
    <text evidence="2">The sequence shown here is derived from an EMBL/GenBank/DDBJ whole genome shotgun (WGS) entry which is preliminary data.</text>
</comment>